<evidence type="ECO:0000313" key="1">
    <source>
        <dbReference type="EMBL" id="RRB00134.1"/>
    </source>
</evidence>
<protein>
    <submittedName>
        <fullName evidence="1">Uncharacterized protein</fullName>
    </submittedName>
</protein>
<reference evidence="1 2" key="1">
    <citation type="submission" date="2018-11" db="EMBL/GenBank/DDBJ databases">
        <authorList>
            <person name="Zhou Z."/>
            <person name="Wang G."/>
        </authorList>
    </citation>
    <scope>NUCLEOTIDE SEQUENCE [LARGE SCALE GENOMIC DNA]</scope>
    <source>
        <strain evidence="1 2">KCTC52004</strain>
    </source>
</reference>
<name>A0A3P1BHI6_9BACT</name>
<organism evidence="1 2">
    <name type="scientific">Larkinella rosea</name>
    <dbReference type="NCBI Taxonomy" id="2025312"/>
    <lineage>
        <taxon>Bacteria</taxon>
        <taxon>Pseudomonadati</taxon>
        <taxon>Bacteroidota</taxon>
        <taxon>Cytophagia</taxon>
        <taxon>Cytophagales</taxon>
        <taxon>Spirosomataceae</taxon>
        <taxon>Larkinella</taxon>
    </lineage>
</organism>
<sequence length="67" mass="7718">MAVLETKFQDWANRLKIISDEIGKEMQRINDEHPYGGIEDVGWKVDEALEMIEVTCGVKPKKIKKSK</sequence>
<dbReference type="AlphaFoldDB" id="A0A3P1BHI6"/>
<dbReference type="Proteomes" id="UP000271925">
    <property type="component" value="Unassembled WGS sequence"/>
</dbReference>
<dbReference type="EMBL" id="RQJO01000011">
    <property type="protein sequence ID" value="RRB00134.1"/>
    <property type="molecule type" value="Genomic_DNA"/>
</dbReference>
<gene>
    <name evidence="1" type="ORF">EHT25_26280</name>
</gene>
<dbReference type="RefSeq" id="WP_124878209.1">
    <property type="nucleotide sequence ID" value="NZ_RQJO01000011.1"/>
</dbReference>
<proteinExistence type="predicted"/>
<comment type="caution">
    <text evidence="1">The sequence shown here is derived from an EMBL/GenBank/DDBJ whole genome shotgun (WGS) entry which is preliminary data.</text>
</comment>
<evidence type="ECO:0000313" key="2">
    <source>
        <dbReference type="Proteomes" id="UP000271925"/>
    </source>
</evidence>
<keyword evidence="2" id="KW-1185">Reference proteome</keyword>
<accession>A0A3P1BHI6</accession>